<keyword evidence="2" id="KW-1185">Reference proteome</keyword>
<accession>A0ABN7W902</accession>
<reference evidence="1 2" key="1">
    <citation type="submission" date="2021-06" db="EMBL/GenBank/DDBJ databases">
        <authorList>
            <person name="Kallberg Y."/>
            <person name="Tangrot J."/>
            <person name="Rosling A."/>
        </authorList>
    </citation>
    <scope>NUCLEOTIDE SEQUENCE [LARGE SCALE GENOMIC DNA]</scope>
    <source>
        <strain evidence="1 2">120-4 pot B 10/14</strain>
    </source>
</reference>
<organism evidence="1 2">
    <name type="scientific">Gigaspora margarita</name>
    <dbReference type="NCBI Taxonomy" id="4874"/>
    <lineage>
        <taxon>Eukaryota</taxon>
        <taxon>Fungi</taxon>
        <taxon>Fungi incertae sedis</taxon>
        <taxon>Mucoromycota</taxon>
        <taxon>Glomeromycotina</taxon>
        <taxon>Glomeromycetes</taxon>
        <taxon>Diversisporales</taxon>
        <taxon>Gigasporaceae</taxon>
        <taxon>Gigaspora</taxon>
    </lineage>
</organism>
<name>A0ABN7W902_GIGMA</name>
<dbReference type="EMBL" id="CAJVQB010034421">
    <property type="protein sequence ID" value="CAG8821141.1"/>
    <property type="molecule type" value="Genomic_DNA"/>
</dbReference>
<proteinExistence type="predicted"/>
<gene>
    <name evidence="1" type="ORF">GMARGA_LOCUS27750</name>
</gene>
<sequence length="39" mass="4509">KPHVWNFLHKFVKDNSEMASNKALVIISKKIKVSQSNLE</sequence>
<feature type="non-terminal residue" evidence="1">
    <location>
        <position position="1"/>
    </location>
</feature>
<dbReference type="Proteomes" id="UP000789901">
    <property type="component" value="Unassembled WGS sequence"/>
</dbReference>
<evidence type="ECO:0000313" key="2">
    <source>
        <dbReference type="Proteomes" id="UP000789901"/>
    </source>
</evidence>
<comment type="caution">
    <text evidence="1">The sequence shown here is derived from an EMBL/GenBank/DDBJ whole genome shotgun (WGS) entry which is preliminary data.</text>
</comment>
<protein>
    <submittedName>
        <fullName evidence="1">10965_t:CDS:1</fullName>
    </submittedName>
</protein>
<evidence type="ECO:0000313" key="1">
    <source>
        <dbReference type="EMBL" id="CAG8821141.1"/>
    </source>
</evidence>